<keyword evidence="2" id="KW-1185">Reference proteome</keyword>
<gene>
    <name evidence="1" type="ORF">HID58_018131</name>
</gene>
<proteinExistence type="predicted"/>
<comment type="caution">
    <text evidence="1">The sequence shown here is derived from an EMBL/GenBank/DDBJ whole genome shotgun (WGS) entry which is preliminary data.</text>
</comment>
<name>A0ABQ8D915_BRANA</name>
<protein>
    <submittedName>
        <fullName evidence="1">Uncharacterized protein</fullName>
    </submittedName>
</protein>
<accession>A0ABQ8D915</accession>
<evidence type="ECO:0000313" key="1">
    <source>
        <dbReference type="EMBL" id="KAH0925875.1"/>
    </source>
</evidence>
<reference evidence="1 2" key="1">
    <citation type="submission" date="2021-05" db="EMBL/GenBank/DDBJ databases">
        <title>Genome Assembly of Synthetic Allotetraploid Brassica napus Reveals Homoeologous Exchanges between Subgenomes.</title>
        <authorList>
            <person name="Davis J.T."/>
        </authorList>
    </citation>
    <scope>NUCLEOTIDE SEQUENCE [LARGE SCALE GENOMIC DNA]</scope>
    <source>
        <strain evidence="2">cv. Da-Ae</strain>
        <tissue evidence="1">Seedling</tissue>
    </source>
</reference>
<organism evidence="1 2">
    <name type="scientific">Brassica napus</name>
    <name type="common">Rape</name>
    <dbReference type="NCBI Taxonomy" id="3708"/>
    <lineage>
        <taxon>Eukaryota</taxon>
        <taxon>Viridiplantae</taxon>
        <taxon>Streptophyta</taxon>
        <taxon>Embryophyta</taxon>
        <taxon>Tracheophyta</taxon>
        <taxon>Spermatophyta</taxon>
        <taxon>Magnoliopsida</taxon>
        <taxon>eudicotyledons</taxon>
        <taxon>Gunneridae</taxon>
        <taxon>Pentapetalae</taxon>
        <taxon>rosids</taxon>
        <taxon>malvids</taxon>
        <taxon>Brassicales</taxon>
        <taxon>Brassicaceae</taxon>
        <taxon>Brassiceae</taxon>
        <taxon>Brassica</taxon>
    </lineage>
</organism>
<dbReference type="Proteomes" id="UP000824890">
    <property type="component" value="Unassembled WGS sequence"/>
</dbReference>
<sequence>MLNPTGSFDFKRLTYSLARSSPASKWVLPFCSGTCLATFSLWKLKKTNRPRKRERPVLRLITTDGLSSALTTAEEDLLPAVVDSLGKEEEEEPPRRRGRRPWNEMEFGFFWEITVEKVVGVSRADALVAMLSSSSSFGEL</sequence>
<dbReference type="EMBL" id="JAGKQM010000005">
    <property type="protein sequence ID" value="KAH0925875.1"/>
    <property type="molecule type" value="Genomic_DNA"/>
</dbReference>
<evidence type="ECO:0000313" key="2">
    <source>
        <dbReference type="Proteomes" id="UP000824890"/>
    </source>
</evidence>